<keyword evidence="6 14" id="KW-0272">Extracellular matrix</keyword>
<evidence type="ECO:0000256" key="6">
    <source>
        <dbReference type="ARBA" id="ARBA00022530"/>
    </source>
</evidence>
<dbReference type="GO" id="GO:0032190">
    <property type="term" value="F:acrosin binding"/>
    <property type="evidence" value="ECO:0007669"/>
    <property type="project" value="TreeGrafter"/>
</dbReference>
<comment type="caution">
    <text evidence="16">The sequence shown here is derived from an EMBL/GenBank/DDBJ whole genome shotgun (WGS) entry which is preliminary data.</text>
</comment>
<evidence type="ECO:0000256" key="12">
    <source>
        <dbReference type="ARBA" id="ARBA00023157"/>
    </source>
</evidence>
<evidence type="ECO:0000256" key="1">
    <source>
        <dbReference type="ARBA" id="ARBA00004498"/>
    </source>
</evidence>
<evidence type="ECO:0000259" key="15">
    <source>
        <dbReference type="PROSITE" id="PS51034"/>
    </source>
</evidence>
<dbReference type="InterPro" id="IPR017977">
    <property type="entry name" value="ZP_dom_CS"/>
</dbReference>
<evidence type="ECO:0000256" key="7">
    <source>
        <dbReference type="ARBA" id="ARBA00022685"/>
    </source>
</evidence>
<evidence type="ECO:0000256" key="10">
    <source>
        <dbReference type="ARBA" id="ARBA00022989"/>
    </source>
</evidence>
<dbReference type="Pfam" id="PF00100">
    <property type="entry name" value="Zona_pellucida"/>
    <property type="match status" value="1"/>
</dbReference>
<dbReference type="FunFam" id="2.60.40.4100:FF:000002">
    <property type="entry name" value="Zona pellucida sperm-binding protein 3"/>
    <property type="match status" value="1"/>
</dbReference>
<keyword evidence="12 14" id="KW-1015">Disulfide bond</keyword>
<keyword evidence="5 14" id="KW-0964">Secreted</keyword>
<proteinExistence type="inferred from homology"/>
<dbReference type="Pfam" id="PF23344">
    <property type="entry name" value="ZP-N"/>
    <property type="match status" value="1"/>
</dbReference>
<evidence type="ECO:0000256" key="13">
    <source>
        <dbReference type="ARBA" id="ARBA00023180"/>
    </source>
</evidence>
<accession>A0AAV3AQA8</accession>
<protein>
    <recommendedName>
        <fullName evidence="3 14">Zona pellucida sperm-binding protein 3</fullName>
    </recommendedName>
</protein>
<dbReference type="PANTHER" id="PTHR11576:SF2">
    <property type="entry name" value="ZONA PELLUCIDA SPERM-BINDING PROTEIN 3"/>
    <property type="match status" value="1"/>
</dbReference>
<dbReference type="SMART" id="SM00241">
    <property type="entry name" value="ZP"/>
    <property type="match status" value="1"/>
</dbReference>
<dbReference type="PROSITE" id="PS51034">
    <property type="entry name" value="ZP_2"/>
    <property type="match status" value="1"/>
</dbReference>
<dbReference type="GO" id="GO:0035803">
    <property type="term" value="P:egg coat formation"/>
    <property type="evidence" value="ECO:0007669"/>
    <property type="project" value="UniProtKB-UniRule"/>
</dbReference>
<evidence type="ECO:0000256" key="4">
    <source>
        <dbReference type="ARBA" id="ARBA00022475"/>
    </source>
</evidence>
<comment type="PTM">
    <text evidence="14">Proteolytically cleaved before the transmembrane segment to yield the secreted ectodomain incorporated in the zona pellucida.</text>
</comment>
<comment type="subcellular location">
    <subcellularLocation>
        <location evidence="1">Secreted</location>
        <location evidence="1">Extracellular space</location>
        <location evidence="1">Extracellular matrix</location>
    </subcellularLocation>
    <subcellularLocation>
        <location evidence="14">Zona pellucida</location>
    </subcellularLocation>
    <subcellularLocation>
        <location evidence="14">Cell membrane</location>
        <topology evidence="14">Single-pass type I membrane protein</topology>
    </subcellularLocation>
</comment>
<keyword evidence="10" id="KW-1133">Transmembrane helix</keyword>
<keyword evidence="11" id="KW-0472">Membrane</keyword>
<dbReference type="PROSITE" id="PS00682">
    <property type="entry name" value="ZP_1"/>
    <property type="match status" value="1"/>
</dbReference>
<dbReference type="PANTHER" id="PTHR11576">
    <property type="entry name" value="ZONA PELLUCIDA SPERM-BINDING PROTEIN 3"/>
    <property type="match status" value="1"/>
</dbReference>
<comment type="function">
    <text evidence="14">Component of the zona pellucida, an extracellular matrix surrounding oocytes which mediates sperm binding, induction of the acrosome reaction and prevents post-fertilization polyspermy. The zona pellucida is composed of 3 to 4 glycoproteins, ZP1, ZP2, ZP3, and ZP4. ZP3 is essential for sperm binding and zona matrix formation.</text>
</comment>
<dbReference type="InterPro" id="IPR055356">
    <property type="entry name" value="ZP-N"/>
</dbReference>
<dbReference type="AlphaFoldDB" id="A0AAV3AQA8"/>
<dbReference type="EMBL" id="DYDO01000002">
    <property type="protein sequence ID" value="DBA29704.1"/>
    <property type="molecule type" value="Genomic_DNA"/>
</dbReference>
<evidence type="ECO:0000313" key="16">
    <source>
        <dbReference type="EMBL" id="DBA29704.1"/>
    </source>
</evidence>
<dbReference type="Gene3D" id="2.60.40.3210">
    <property type="entry name" value="Zona pellucida, ZP-N domain"/>
    <property type="match status" value="1"/>
</dbReference>
<evidence type="ECO:0000313" key="17">
    <source>
        <dbReference type="Proteomes" id="UP001181693"/>
    </source>
</evidence>
<keyword evidence="13" id="KW-0325">Glycoprotein</keyword>
<dbReference type="InterPro" id="IPR042235">
    <property type="entry name" value="ZP-C_dom"/>
</dbReference>
<dbReference type="GO" id="GO:0007339">
    <property type="term" value="P:binding of sperm to zona pellucida"/>
    <property type="evidence" value="ECO:0007669"/>
    <property type="project" value="UniProtKB-UniRule"/>
</dbReference>
<keyword evidence="17" id="KW-1185">Reference proteome</keyword>
<organism evidence="16 17">
    <name type="scientific">Pyxicephalus adspersus</name>
    <name type="common">African bullfrog</name>
    <dbReference type="NCBI Taxonomy" id="30357"/>
    <lineage>
        <taxon>Eukaryota</taxon>
        <taxon>Metazoa</taxon>
        <taxon>Chordata</taxon>
        <taxon>Craniata</taxon>
        <taxon>Vertebrata</taxon>
        <taxon>Euteleostomi</taxon>
        <taxon>Amphibia</taxon>
        <taxon>Batrachia</taxon>
        <taxon>Anura</taxon>
        <taxon>Neobatrachia</taxon>
        <taxon>Ranoidea</taxon>
        <taxon>Pyxicephalidae</taxon>
        <taxon>Pyxicephalinae</taxon>
        <taxon>Pyxicephalus</taxon>
    </lineage>
</organism>
<reference evidence="16" key="1">
    <citation type="thesis" date="2020" institute="ProQuest LLC" country="789 East Eisenhower Parkway, Ann Arbor, MI, USA">
        <title>Comparative Genomics and Chromosome Evolution.</title>
        <authorList>
            <person name="Mudd A.B."/>
        </authorList>
    </citation>
    <scope>NUCLEOTIDE SEQUENCE</scope>
    <source>
        <strain evidence="16">1538</strain>
        <tissue evidence="16">Blood</tissue>
    </source>
</reference>
<dbReference type="InterPro" id="IPR055355">
    <property type="entry name" value="ZP-C"/>
</dbReference>
<dbReference type="FunFam" id="2.60.40.3210:FF:000001">
    <property type="entry name" value="Zona pellucida sperm-binding protein 3"/>
    <property type="match status" value="1"/>
</dbReference>
<evidence type="ECO:0000256" key="14">
    <source>
        <dbReference type="RuleBase" id="RU367066"/>
    </source>
</evidence>
<dbReference type="Gene3D" id="2.60.40.4100">
    <property type="entry name" value="Zona pellucida, ZP-C domain"/>
    <property type="match status" value="1"/>
</dbReference>
<dbReference type="InterPro" id="IPR001507">
    <property type="entry name" value="ZP_dom"/>
</dbReference>
<name>A0AAV3AQA8_PYXAD</name>
<evidence type="ECO:0000256" key="11">
    <source>
        <dbReference type="ARBA" id="ARBA00023136"/>
    </source>
</evidence>
<evidence type="ECO:0000256" key="9">
    <source>
        <dbReference type="ARBA" id="ARBA00022729"/>
    </source>
</evidence>
<keyword evidence="4 14" id="KW-1003">Cell membrane</keyword>
<dbReference type="PRINTS" id="PR00023">
    <property type="entry name" value="ZPELLUCIDA"/>
</dbReference>
<feature type="domain" description="ZP" evidence="15">
    <location>
        <begin position="80"/>
        <end position="343"/>
    </location>
</feature>
<comment type="similarity">
    <text evidence="2 14">Belongs to the ZP domain family. ZPC subfamily.</text>
</comment>
<evidence type="ECO:0000256" key="2">
    <source>
        <dbReference type="ARBA" id="ARBA00006735"/>
    </source>
</evidence>
<evidence type="ECO:0000256" key="8">
    <source>
        <dbReference type="ARBA" id="ARBA00022692"/>
    </source>
</evidence>
<dbReference type="GO" id="GO:0035804">
    <property type="term" value="F:structural constituent of egg coat"/>
    <property type="evidence" value="ECO:0007669"/>
    <property type="project" value="UniProtKB-UniRule"/>
</dbReference>
<dbReference type="GO" id="GO:0035805">
    <property type="term" value="C:egg coat"/>
    <property type="evidence" value="ECO:0007669"/>
    <property type="project" value="UniProtKB-SubCell"/>
</dbReference>
<keyword evidence="9 14" id="KW-0732">Signal</keyword>
<evidence type="ECO:0000256" key="3">
    <source>
        <dbReference type="ARBA" id="ARBA00017980"/>
    </source>
</evidence>
<dbReference type="GO" id="GO:0005886">
    <property type="term" value="C:plasma membrane"/>
    <property type="evidence" value="ECO:0007669"/>
    <property type="project" value="UniProtKB-SubCell"/>
</dbReference>
<dbReference type="InterPro" id="IPR048290">
    <property type="entry name" value="ZP_chr"/>
</dbReference>
<sequence>MGKKRRQSDHWWRAHQSISGMSSSRGAGWGTTDTRFGWGSYSRYSGSDYGSQYDSGSSRIYIGEAGQPRQQVAYNPVSVVCIEDRMVVTVQRDFFGNGKLVKASDLSLGPQPCNPDPSSTDETNVVFSVGLQECGNTPQMGTELLMYSTFVTYNPSLTTNLPITRTSDVVIHIKCYYPRYSNVSSKAIQPTWVPFISTATYEEKLNFSLHLMNGDWDGPSPSIVFEVGEPLNIEASVNTDNHAPMKILVDRCVATPYNDTTQGPSYDIIAYNGCLIDGKQEDSSSAFRVPRPQPNKIQFAVDAFKFADVDSSMIFITCFLRAVPADTVPDATNKACSYRKTSNSWVDIDGSSSICNCCELASCDQTSSARRLGLNGGSRHHWKRKATSSK</sequence>
<comment type="domain">
    <text evidence="14">The ZP domain is involved in the polymerization of the ZP proteins to form the zona pellucida.</text>
</comment>
<evidence type="ECO:0000256" key="5">
    <source>
        <dbReference type="ARBA" id="ARBA00022525"/>
    </source>
</evidence>
<dbReference type="GO" id="GO:2000344">
    <property type="term" value="P:positive regulation of acrosome reaction"/>
    <property type="evidence" value="ECO:0007669"/>
    <property type="project" value="UniProtKB-UniRule"/>
</dbReference>
<gene>
    <name evidence="16" type="ORF">GDO54_005766</name>
</gene>
<dbReference type="Proteomes" id="UP001181693">
    <property type="component" value="Unassembled WGS sequence"/>
</dbReference>
<keyword evidence="8" id="KW-0812">Transmembrane</keyword>
<keyword evidence="7 14" id="KW-0165">Cleavage on pair of basic residues</keyword>